<dbReference type="AlphaFoldDB" id="A0AAW9R987"/>
<evidence type="ECO:0000256" key="3">
    <source>
        <dbReference type="ARBA" id="ARBA00006576"/>
    </source>
</evidence>
<dbReference type="NCBIfam" id="NF004064">
    <property type="entry name" value="PRK05578.1"/>
    <property type="match status" value="1"/>
</dbReference>
<feature type="active site" description="Proton donor" evidence="12">
    <location>
        <position position="59"/>
    </location>
</feature>
<dbReference type="Proteomes" id="UP001364472">
    <property type="component" value="Unassembled WGS sequence"/>
</dbReference>
<comment type="cofactor">
    <cofactor evidence="1 13 14">
        <name>Zn(2+)</name>
        <dbReference type="ChEBI" id="CHEBI:29105"/>
    </cofactor>
</comment>
<dbReference type="GO" id="GO:0042802">
    <property type="term" value="F:identical protein binding"/>
    <property type="evidence" value="ECO:0007669"/>
    <property type="project" value="UniProtKB-ARBA"/>
</dbReference>
<dbReference type="EC" id="3.5.4.5" evidence="4 14"/>
<dbReference type="GO" id="GO:0005829">
    <property type="term" value="C:cytosol"/>
    <property type="evidence" value="ECO:0007669"/>
    <property type="project" value="TreeGrafter"/>
</dbReference>
<keyword evidence="17" id="KW-1185">Reference proteome</keyword>
<dbReference type="GO" id="GO:0072527">
    <property type="term" value="P:pyrimidine-containing compound metabolic process"/>
    <property type="evidence" value="ECO:0007669"/>
    <property type="project" value="UniProtKB-ARBA"/>
</dbReference>
<comment type="similarity">
    <text evidence="3 14">Belongs to the cytidine and deoxycytidylate deaminase family.</text>
</comment>
<evidence type="ECO:0000256" key="11">
    <source>
        <dbReference type="ARBA" id="ARBA00049558"/>
    </source>
</evidence>
<evidence type="ECO:0000256" key="9">
    <source>
        <dbReference type="ARBA" id="ARBA00032005"/>
    </source>
</evidence>
<keyword evidence="7 14" id="KW-0378">Hydrolase</keyword>
<evidence type="ECO:0000256" key="12">
    <source>
        <dbReference type="PIRSR" id="PIRSR606262-1"/>
    </source>
</evidence>
<evidence type="ECO:0000256" key="1">
    <source>
        <dbReference type="ARBA" id="ARBA00001947"/>
    </source>
</evidence>
<dbReference type="CDD" id="cd01283">
    <property type="entry name" value="cytidine_deaminase"/>
    <property type="match status" value="1"/>
</dbReference>
<organism evidence="16 17">
    <name type="scientific">Denitratimonas tolerans</name>
    <dbReference type="NCBI Taxonomy" id="1338420"/>
    <lineage>
        <taxon>Bacteria</taxon>
        <taxon>Pseudomonadati</taxon>
        <taxon>Pseudomonadota</taxon>
        <taxon>Gammaproteobacteria</taxon>
        <taxon>Lysobacterales</taxon>
        <taxon>Lysobacteraceae</taxon>
        <taxon>Denitratimonas</taxon>
    </lineage>
</organism>
<dbReference type="InterPro" id="IPR016192">
    <property type="entry name" value="APOBEC/CMP_deaminase_Zn-bd"/>
</dbReference>
<dbReference type="GO" id="GO:0055086">
    <property type="term" value="P:nucleobase-containing small molecule metabolic process"/>
    <property type="evidence" value="ECO:0007669"/>
    <property type="project" value="UniProtKB-ARBA"/>
</dbReference>
<evidence type="ECO:0000256" key="14">
    <source>
        <dbReference type="RuleBase" id="RU364006"/>
    </source>
</evidence>
<evidence type="ECO:0000313" key="17">
    <source>
        <dbReference type="Proteomes" id="UP001364472"/>
    </source>
</evidence>
<dbReference type="RefSeq" id="WP_337336020.1">
    <property type="nucleotide sequence ID" value="NZ_JBBDHC010000018.1"/>
</dbReference>
<dbReference type="PROSITE" id="PS51747">
    <property type="entry name" value="CYT_DCMP_DEAMINASES_2"/>
    <property type="match status" value="1"/>
</dbReference>
<comment type="function">
    <text evidence="2 14">This enzyme scavenges exogenous and endogenous cytidine and 2'-deoxycytidine for UMP synthesis.</text>
</comment>
<dbReference type="PROSITE" id="PS00903">
    <property type="entry name" value="CYT_DCMP_DEAMINASES_1"/>
    <property type="match status" value="1"/>
</dbReference>
<dbReference type="Pfam" id="PF00383">
    <property type="entry name" value="dCMP_cyt_deam_1"/>
    <property type="match status" value="1"/>
</dbReference>
<evidence type="ECO:0000256" key="2">
    <source>
        <dbReference type="ARBA" id="ARBA00003949"/>
    </source>
</evidence>
<comment type="catalytic activity">
    <reaction evidence="10 14">
        <text>2'-deoxycytidine + H2O + H(+) = 2'-deoxyuridine + NH4(+)</text>
        <dbReference type="Rhea" id="RHEA:13433"/>
        <dbReference type="ChEBI" id="CHEBI:15377"/>
        <dbReference type="ChEBI" id="CHEBI:15378"/>
        <dbReference type="ChEBI" id="CHEBI:15698"/>
        <dbReference type="ChEBI" id="CHEBI:16450"/>
        <dbReference type="ChEBI" id="CHEBI:28938"/>
        <dbReference type="EC" id="3.5.4.5"/>
    </reaction>
</comment>
<name>A0AAW9R987_9GAMM</name>
<evidence type="ECO:0000256" key="5">
    <source>
        <dbReference type="ARBA" id="ARBA00018266"/>
    </source>
</evidence>
<evidence type="ECO:0000256" key="8">
    <source>
        <dbReference type="ARBA" id="ARBA00022833"/>
    </source>
</evidence>
<dbReference type="EMBL" id="JBBDHC010000018">
    <property type="protein sequence ID" value="MEJ1250318.1"/>
    <property type="molecule type" value="Genomic_DNA"/>
</dbReference>
<dbReference type="InterPro" id="IPR016193">
    <property type="entry name" value="Cytidine_deaminase-like"/>
</dbReference>
<evidence type="ECO:0000256" key="4">
    <source>
        <dbReference type="ARBA" id="ARBA00012783"/>
    </source>
</evidence>
<dbReference type="NCBIfam" id="TIGR01354">
    <property type="entry name" value="cyt_deam_tetra"/>
    <property type="match status" value="1"/>
</dbReference>
<proteinExistence type="inferred from homology"/>
<feature type="binding site" evidence="13">
    <location>
        <position position="57"/>
    </location>
    <ligand>
        <name>Zn(2+)</name>
        <dbReference type="ChEBI" id="CHEBI:29105"/>
        <note>catalytic</note>
    </ligand>
</feature>
<dbReference type="SUPFAM" id="SSF53927">
    <property type="entry name" value="Cytidine deaminase-like"/>
    <property type="match status" value="1"/>
</dbReference>
<evidence type="ECO:0000256" key="7">
    <source>
        <dbReference type="ARBA" id="ARBA00022801"/>
    </source>
</evidence>
<accession>A0AAW9R987</accession>
<dbReference type="GO" id="GO:0004126">
    <property type="term" value="F:cytidine deaminase activity"/>
    <property type="evidence" value="ECO:0007669"/>
    <property type="project" value="UniProtKB-UniRule"/>
</dbReference>
<evidence type="ECO:0000259" key="15">
    <source>
        <dbReference type="PROSITE" id="PS51747"/>
    </source>
</evidence>
<gene>
    <name evidence="16" type="primary">cdd</name>
    <name evidence="16" type="ORF">WB794_11610</name>
</gene>
<dbReference type="PANTHER" id="PTHR11644:SF2">
    <property type="entry name" value="CYTIDINE DEAMINASE"/>
    <property type="match status" value="1"/>
</dbReference>
<evidence type="ECO:0000256" key="10">
    <source>
        <dbReference type="ARBA" id="ARBA00049252"/>
    </source>
</evidence>
<comment type="catalytic activity">
    <reaction evidence="11 14">
        <text>cytidine + H2O + H(+) = uridine + NH4(+)</text>
        <dbReference type="Rhea" id="RHEA:16069"/>
        <dbReference type="ChEBI" id="CHEBI:15377"/>
        <dbReference type="ChEBI" id="CHEBI:15378"/>
        <dbReference type="ChEBI" id="CHEBI:16704"/>
        <dbReference type="ChEBI" id="CHEBI:17562"/>
        <dbReference type="ChEBI" id="CHEBI:28938"/>
        <dbReference type="EC" id="3.5.4.5"/>
    </reaction>
</comment>
<comment type="caution">
    <text evidence="16">The sequence shown here is derived from an EMBL/GenBank/DDBJ whole genome shotgun (WGS) entry which is preliminary data.</text>
</comment>
<reference evidence="16 17" key="1">
    <citation type="journal article" date="2016" name="Antonie Van Leeuwenhoek">
        <title>Denitratimonas tolerans gen. nov., sp. nov., a denitrifying bacterium isolated from a bioreactor for tannery wastewater treatment.</title>
        <authorList>
            <person name="Han S.I."/>
            <person name="Kim J.O."/>
            <person name="Lee Y.R."/>
            <person name="Ekpeghere K.I."/>
            <person name="Koh S.C."/>
            <person name="Whang K.S."/>
        </authorList>
    </citation>
    <scope>NUCLEOTIDE SEQUENCE [LARGE SCALE GENOMIC DNA]</scope>
    <source>
        <strain evidence="16 17">KACC 17565</strain>
    </source>
</reference>
<evidence type="ECO:0000256" key="6">
    <source>
        <dbReference type="ARBA" id="ARBA00022723"/>
    </source>
</evidence>
<dbReference type="InterPro" id="IPR050202">
    <property type="entry name" value="Cyt/Deoxycyt_deaminase"/>
</dbReference>
<keyword evidence="6 13" id="KW-0479">Metal-binding</keyword>
<dbReference type="InterPro" id="IPR002125">
    <property type="entry name" value="CMP_dCMP_dom"/>
</dbReference>
<protein>
    <recommendedName>
        <fullName evidence="5 14">Cytidine deaminase</fullName>
        <ecNumber evidence="4 14">3.5.4.5</ecNumber>
    </recommendedName>
    <alternativeName>
        <fullName evidence="9 14">Cytidine aminohydrolase</fullName>
    </alternativeName>
</protein>
<feature type="binding site" evidence="13">
    <location>
        <position position="96"/>
    </location>
    <ligand>
        <name>Zn(2+)</name>
        <dbReference type="ChEBI" id="CHEBI:29105"/>
        <note>catalytic</note>
    </ligand>
</feature>
<feature type="domain" description="CMP/dCMP-type deaminase" evidence="15">
    <location>
        <begin position="5"/>
        <end position="137"/>
    </location>
</feature>
<evidence type="ECO:0000313" key="16">
    <source>
        <dbReference type="EMBL" id="MEJ1250318.1"/>
    </source>
</evidence>
<dbReference type="GO" id="GO:0008270">
    <property type="term" value="F:zinc ion binding"/>
    <property type="evidence" value="ECO:0007669"/>
    <property type="project" value="UniProtKB-UniRule"/>
</dbReference>
<keyword evidence="8 13" id="KW-0862">Zinc</keyword>
<dbReference type="InterPro" id="IPR006262">
    <property type="entry name" value="Cyt_deam_tetra"/>
</dbReference>
<feature type="binding site" evidence="13">
    <location>
        <position position="99"/>
    </location>
    <ligand>
        <name>Zn(2+)</name>
        <dbReference type="ChEBI" id="CHEBI:29105"/>
        <note>catalytic</note>
    </ligand>
</feature>
<evidence type="ECO:0000256" key="13">
    <source>
        <dbReference type="PIRSR" id="PIRSR606262-3"/>
    </source>
</evidence>
<sequence length="138" mass="14271">MPLPPESADLMRAAERASRSAYAPYSRLNVGAAVRSASGAVYAGCNAENAAFPLGSCAEANAIGAAVLAEGPALRLVEVAISAHEADGRAVTIPPCGGCRQRIGEFGPHARVHFATEDGGVRTLTLDELLPESFRLEP</sequence>
<dbReference type="PANTHER" id="PTHR11644">
    <property type="entry name" value="CYTIDINE DEAMINASE"/>
    <property type="match status" value="1"/>
</dbReference>
<dbReference type="Gene3D" id="3.40.140.10">
    <property type="entry name" value="Cytidine Deaminase, domain 2"/>
    <property type="match status" value="1"/>
</dbReference>